<dbReference type="PANTHER" id="PTHR22600">
    <property type="entry name" value="BETA-HEXOSAMINIDASE"/>
    <property type="match status" value="1"/>
</dbReference>
<accession>A0A175RJL1</accession>
<comment type="caution">
    <text evidence="7">The sequence shown here is derived from an EMBL/GenBank/DDBJ whole genome shotgun (WGS) entry which is preliminary data.</text>
</comment>
<dbReference type="PRINTS" id="PR00738">
    <property type="entry name" value="GLHYDRLASE20"/>
</dbReference>
<sequence>MRTGHTTPARPETGVMLDVARAYYRPSLVERYIDLLAAHGGRFLHLHLTDDQNVGIESAVLGQTPANADLHDGVYTSRVTGRPFLSTAQARGIAAYAAKRGIAIVPEVDTPGHMAAAFALLEARHGKRWVDRIRSGESELDPSAPGSVALATELLAEVMRTFPQSRAVHIGGDEWGEDVSADERVTWSNTMAAAIGTKSVWAWNDGIDRSAVRRLDPRIRVTYWSLDGDTEDATERRERRQHRARASDLATAGTDLLNYDSYYLYEVPTDLDPADSSYTAADLRQHWTLRTWDGDSGARLATPMSGSAVAVWGEDLDAPPSRALLRWSTPHIVAMIETADG</sequence>
<protein>
    <recommendedName>
        <fullName evidence="3">beta-N-acetylhexosaminidase</fullName>
        <ecNumber evidence="3">3.2.1.52</ecNumber>
    </recommendedName>
</protein>
<evidence type="ECO:0000256" key="4">
    <source>
        <dbReference type="ARBA" id="ARBA00022801"/>
    </source>
</evidence>
<dbReference type="STRING" id="33881.NS184_14535"/>
<evidence type="ECO:0000256" key="1">
    <source>
        <dbReference type="ARBA" id="ARBA00001231"/>
    </source>
</evidence>
<dbReference type="SUPFAM" id="SSF51445">
    <property type="entry name" value="(Trans)glycosidases"/>
    <property type="match status" value="1"/>
</dbReference>
<dbReference type="GO" id="GO:0005975">
    <property type="term" value="P:carbohydrate metabolic process"/>
    <property type="evidence" value="ECO:0007669"/>
    <property type="project" value="InterPro"/>
</dbReference>
<dbReference type="AlphaFoldDB" id="A0A175RJL1"/>
<keyword evidence="4" id="KW-0378">Hydrolase</keyword>
<dbReference type="InterPro" id="IPR025705">
    <property type="entry name" value="Beta_hexosaminidase_sua/sub"/>
</dbReference>
<name>A0A175RJL1_9MICO</name>
<dbReference type="InterPro" id="IPR017853">
    <property type="entry name" value="GH"/>
</dbReference>
<dbReference type="PANTHER" id="PTHR22600:SF57">
    <property type="entry name" value="BETA-N-ACETYLHEXOSAMINIDASE"/>
    <property type="match status" value="1"/>
</dbReference>
<evidence type="ECO:0000313" key="8">
    <source>
        <dbReference type="Proteomes" id="UP000078252"/>
    </source>
</evidence>
<reference evidence="7 8" key="1">
    <citation type="journal article" date="2016" name="Front. Microbiol.">
        <title>Genomic Resource of Rice Seed Associated Bacteria.</title>
        <authorList>
            <person name="Midha S."/>
            <person name="Bansal K."/>
            <person name="Sharma S."/>
            <person name="Kumar N."/>
            <person name="Patil P.P."/>
            <person name="Chaudhry V."/>
            <person name="Patil P.B."/>
        </authorList>
    </citation>
    <scope>NUCLEOTIDE SEQUENCE [LARGE SCALE GENOMIC DNA]</scope>
    <source>
        <strain evidence="7 8">NS184</strain>
    </source>
</reference>
<evidence type="ECO:0000256" key="2">
    <source>
        <dbReference type="ARBA" id="ARBA00006285"/>
    </source>
</evidence>
<feature type="domain" description="Glycoside hydrolase family 20 catalytic" evidence="6">
    <location>
        <begin position="14"/>
        <end position="316"/>
    </location>
</feature>
<evidence type="ECO:0000256" key="3">
    <source>
        <dbReference type="ARBA" id="ARBA00012663"/>
    </source>
</evidence>
<comment type="catalytic activity">
    <reaction evidence="1">
        <text>Hydrolysis of terminal non-reducing N-acetyl-D-hexosamine residues in N-acetyl-beta-D-hexosaminides.</text>
        <dbReference type="EC" id="3.2.1.52"/>
    </reaction>
</comment>
<dbReference type="Gene3D" id="3.20.20.80">
    <property type="entry name" value="Glycosidases"/>
    <property type="match status" value="1"/>
</dbReference>
<organism evidence="7 8">
    <name type="scientific">Curtobacterium luteum</name>
    <dbReference type="NCBI Taxonomy" id="33881"/>
    <lineage>
        <taxon>Bacteria</taxon>
        <taxon>Bacillati</taxon>
        <taxon>Actinomycetota</taxon>
        <taxon>Actinomycetes</taxon>
        <taxon>Micrococcales</taxon>
        <taxon>Microbacteriaceae</taxon>
        <taxon>Curtobacterium</taxon>
    </lineage>
</organism>
<proteinExistence type="inferred from homology"/>
<dbReference type="EMBL" id="LDQC01000092">
    <property type="protein sequence ID" value="KTR03009.1"/>
    <property type="molecule type" value="Genomic_DNA"/>
</dbReference>
<evidence type="ECO:0000313" key="7">
    <source>
        <dbReference type="EMBL" id="KTR03009.1"/>
    </source>
</evidence>
<dbReference type="InterPro" id="IPR015883">
    <property type="entry name" value="Glyco_hydro_20_cat"/>
</dbReference>
<feature type="active site" description="Proton donor" evidence="5">
    <location>
        <position position="174"/>
    </location>
</feature>
<dbReference type="PATRIC" id="fig|33881.3.peg.3441"/>
<dbReference type="EC" id="3.2.1.52" evidence="3"/>
<dbReference type="GO" id="GO:0004563">
    <property type="term" value="F:beta-N-acetylhexosaminidase activity"/>
    <property type="evidence" value="ECO:0007669"/>
    <property type="project" value="UniProtKB-EC"/>
</dbReference>
<gene>
    <name evidence="7" type="ORF">NS184_14535</name>
</gene>
<dbReference type="Proteomes" id="UP000078252">
    <property type="component" value="Unassembled WGS sequence"/>
</dbReference>
<dbReference type="GO" id="GO:0016020">
    <property type="term" value="C:membrane"/>
    <property type="evidence" value="ECO:0007669"/>
    <property type="project" value="TreeGrafter"/>
</dbReference>
<dbReference type="Pfam" id="PF00728">
    <property type="entry name" value="Glyco_hydro_20"/>
    <property type="match status" value="1"/>
</dbReference>
<evidence type="ECO:0000259" key="6">
    <source>
        <dbReference type="Pfam" id="PF00728"/>
    </source>
</evidence>
<comment type="similarity">
    <text evidence="2">Belongs to the glycosyl hydrolase 20 family.</text>
</comment>
<evidence type="ECO:0000256" key="5">
    <source>
        <dbReference type="PIRSR" id="PIRSR625705-1"/>
    </source>
</evidence>
<dbReference type="GO" id="GO:0030203">
    <property type="term" value="P:glycosaminoglycan metabolic process"/>
    <property type="evidence" value="ECO:0007669"/>
    <property type="project" value="TreeGrafter"/>
</dbReference>